<reference evidence="11 12" key="1">
    <citation type="submission" date="2019-03" db="EMBL/GenBank/DDBJ databases">
        <title>Genomic Encyclopedia of Type Strains, Phase IV (KMG-IV): sequencing the most valuable type-strain genomes for metagenomic binning, comparative biology and taxonomic classification.</title>
        <authorList>
            <person name="Goeker M."/>
        </authorList>
    </citation>
    <scope>NUCLEOTIDE SEQUENCE [LARGE SCALE GENOMIC DNA]</scope>
    <source>
        <strain evidence="11 12">DSM 23344</strain>
    </source>
</reference>
<dbReference type="Pfam" id="PF13244">
    <property type="entry name" value="MbhD"/>
    <property type="match status" value="1"/>
</dbReference>
<dbReference type="InterPro" id="IPR050622">
    <property type="entry name" value="CPA3_antiporter_subunitB"/>
</dbReference>
<keyword evidence="4 7" id="KW-0812">Transmembrane</keyword>
<keyword evidence="3" id="KW-1003">Cell membrane</keyword>
<dbReference type="PANTHER" id="PTHR33932">
    <property type="entry name" value="NA(+)/H(+) ANTIPORTER SUBUNIT B"/>
    <property type="match status" value="1"/>
</dbReference>
<evidence type="ECO:0000256" key="3">
    <source>
        <dbReference type="ARBA" id="ARBA00022475"/>
    </source>
</evidence>
<feature type="transmembrane region" description="Helical" evidence="7">
    <location>
        <begin position="196"/>
        <end position="214"/>
    </location>
</feature>
<dbReference type="GO" id="GO:0005886">
    <property type="term" value="C:plasma membrane"/>
    <property type="evidence" value="ECO:0007669"/>
    <property type="project" value="UniProtKB-SubCell"/>
</dbReference>
<protein>
    <submittedName>
        <fullName evidence="11">Multisubunit sodium/proton antiporter MrpB subunit</fullName>
    </submittedName>
</protein>
<feature type="transmembrane region" description="Helical" evidence="7">
    <location>
        <begin position="155"/>
        <end position="175"/>
    </location>
</feature>
<organism evidence="11 12">
    <name type="scientific">Chromatocurvus halotolerans</name>
    <dbReference type="NCBI Taxonomy" id="1132028"/>
    <lineage>
        <taxon>Bacteria</taxon>
        <taxon>Pseudomonadati</taxon>
        <taxon>Pseudomonadota</taxon>
        <taxon>Gammaproteobacteria</taxon>
        <taxon>Cellvibrionales</taxon>
        <taxon>Halieaceae</taxon>
        <taxon>Chromatocurvus</taxon>
    </lineage>
</organism>
<dbReference type="EMBL" id="SLWX01000017">
    <property type="protein sequence ID" value="TCO72721.1"/>
    <property type="molecule type" value="Genomic_DNA"/>
</dbReference>
<keyword evidence="12" id="KW-1185">Reference proteome</keyword>
<feature type="domain" description="MrpA C-terminal/MbhE" evidence="10">
    <location>
        <begin position="117"/>
        <end position="180"/>
    </location>
</feature>
<feature type="domain" description="Na+/H+ antiporter MnhB subunit-related protein" evidence="8">
    <location>
        <begin position="193"/>
        <end position="314"/>
    </location>
</feature>
<comment type="similarity">
    <text evidence="2">Belongs to the CPA3 antiporters (TC 2.A.63) subunit B family.</text>
</comment>
<evidence type="ECO:0000256" key="6">
    <source>
        <dbReference type="ARBA" id="ARBA00023136"/>
    </source>
</evidence>
<dbReference type="InterPro" id="IPR025383">
    <property type="entry name" value="MrpA_C/MbhD"/>
</dbReference>
<feature type="transmembrane region" description="Helical" evidence="7">
    <location>
        <begin position="6"/>
        <end position="24"/>
    </location>
</feature>
<evidence type="ECO:0000256" key="5">
    <source>
        <dbReference type="ARBA" id="ARBA00022989"/>
    </source>
</evidence>
<dbReference type="PANTHER" id="PTHR33932:SF4">
    <property type="entry name" value="NA(+)_H(+) ANTIPORTER SUBUNIT B"/>
    <property type="match status" value="1"/>
</dbReference>
<evidence type="ECO:0000256" key="1">
    <source>
        <dbReference type="ARBA" id="ARBA00004651"/>
    </source>
</evidence>
<name>A0A4R2KG71_9GAMM</name>
<dbReference type="Pfam" id="PF04039">
    <property type="entry name" value="MnhB"/>
    <property type="match status" value="1"/>
</dbReference>
<evidence type="ECO:0000256" key="7">
    <source>
        <dbReference type="SAM" id="Phobius"/>
    </source>
</evidence>
<evidence type="ECO:0000313" key="12">
    <source>
        <dbReference type="Proteomes" id="UP000294980"/>
    </source>
</evidence>
<evidence type="ECO:0000259" key="10">
    <source>
        <dbReference type="Pfam" id="PF20501"/>
    </source>
</evidence>
<dbReference type="Proteomes" id="UP000294980">
    <property type="component" value="Unassembled WGS sequence"/>
</dbReference>
<accession>A0A4R2KG71</accession>
<dbReference type="InterPro" id="IPR007182">
    <property type="entry name" value="MnhB"/>
</dbReference>
<evidence type="ECO:0000256" key="2">
    <source>
        <dbReference type="ARBA" id="ARBA00009425"/>
    </source>
</evidence>
<comment type="caution">
    <text evidence="11">The sequence shown here is derived from an EMBL/GenBank/DDBJ whole genome shotgun (WGS) entry which is preliminary data.</text>
</comment>
<dbReference type="NCBIfam" id="NF009161">
    <property type="entry name" value="PRK12507.1"/>
    <property type="match status" value="1"/>
</dbReference>
<dbReference type="AlphaFoldDB" id="A0A4R2KG71"/>
<dbReference type="RefSeq" id="WP_117319236.1">
    <property type="nucleotide sequence ID" value="NZ_QQSW01000021.1"/>
</dbReference>
<feature type="transmembrane region" description="Helical" evidence="7">
    <location>
        <begin position="226"/>
        <end position="243"/>
    </location>
</feature>
<evidence type="ECO:0000256" key="4">
    <source>
        <dbReference type="ARBA" id="ARBA00022692"/>
    </source>
</evidence>
<dbReference type="Pfam" id="PF20501">
    <property type="entry name" value="MbhE"/>
    <property type="match status" value="1"/>
</dbReference>
<dbReference type="InterPro" id="IPR046806">
    <property type="entry name" value="MrpA_C/MbhE"/>
</dbReference>
<feature type="transmembrane region" description="Helical" evidence="7">
    <location>
        <begin position="255"/>
        <end position="276"/>
    </location>
</feature>
<evidence type="ECO:0000313" key="11">
    <source>
        <dbReference type="EMBL" id="TCO72721.1"/>
    </source>
</evidence>
<comment type="subcellular location">
    <subcellularLocation>
        <location evidence="1">Cell membrane</location>
        <topology evidence="1">Multi-pass membrane protein</topology>
    </subcellularLocation>
</comment>
<feature type="transmembrane region" description="Helical" evidence="7">
    <location>
        <begin position="89"/>
        <end position="108"/>
    </location>
</feature>
<dbReference type="NCBIfam" id="NF009159">
    <property type="entry name" value="PRK12504.1"/>
    <property type="match status" value="1"/>
</dbReference>
<gene>
    <name evidence="11" type="ORF">EV688_11711</name>
</gene>
<dbReference type="OrthoDB" id="2085045at2"/>
<dbReference type="NCBIfam" id="NF009162">
    <property type="entry name" value="PRK12508.1"/>
    <property type="match status" value="1"/>
</dbReference>
<sequence length="333" mass="34878">MIDFAFVVDIVVLALLLVTAVAIARMKDLFAIVMLSGIYGLLSAAFFVSLDAVDVAFTEAAVGAGISPLLFLSVLKLTGRYENGSHSHAIFALVLVVVTGLALVVGTLDMPAFGDPDSPASSHVAVRYLEESGREIDIPNVVTSVLASYRGYDTFGEAVVIFTAAVGVLSLLGLLSGPREGGESPVRMGDHLVLRLVSEMLIPLILLFALYVQFHGEYGPGGGFQAGVIFAAAIILHSMLFGLQPAQRVARPPVLRALAALGVLVYGSVGVVSMLSGGTFLDYSVLSEDPVSGQHLGIIVIELGVGVTVASTMILIFFAFTSRSDAAHPETSR</sequence>
<keyword evidence="6 7" id="KW-0472">Membrane</keyword>
<keyword evidence="5 7" id="KW-1133">Transmembrane helix</keyword>
<feature type="transmembrane region" description="Helical" evidence="7">
    <location>
        <begin position="296"/>
        <end position="320"/>
    </location>
</feature>
<feature type="transmembrane region" description="Helical" evidence="7">
    <location>
        <begin position="56"/>
        <end position="77"/>
    </location>
</feature>
<proteinExistence type="inferred from homology"/>
<feature type="domain" description="MrpA C-terminal/MbhD" evidence="9">
    <location>
        <begin position="14"/>
        <end position="79"/>
    </location>
</feature>
<evidence type="ECO:0000259" key="8">
    <source>
        <dbReference type="Pfam" id="PF04039"/>
    </source>
</evidence>
<feature type="transmembrane region" description="Helical" evidence="7">
    <location>
        <begin position="29"/>
        <end position="50"/>
    </location>
</feature>
<evidence type="ECO:0000259" key="9">
    <source>
        <dbReference type="Pfam" id="PF13244"/>
    </source>
</evidence>